<gene>
    <name evidence="1" type="primary">NCAS0B01240</name>
    <name evidence="1" type="ordered locus">NCAS_0B01240</name>
</gene>
<sequence length="609" mass="68451">MDYEEILFGLQPLINASTVKEIPLQEVYVESYLTVLDQLAVHLRSPMNRDVVGSTGLLSNLLRVLESMLDICFHDSTFAGTNSLFKLSSELIRCIANCLVDNDSNREIFVGKGSDLQSRNKILDYFVGRILKMEDSFDDQFLSDLQLRTIIMVKNLCLDNVEYAKRFAPHIRGPLLDMLQRNQNVYLEDSMAVLSASDLLSEFVQVYYSGISLSDLTFLAQFIARVSKTVVSLEIDKDSNEADNDDSELEDDPNSDILFNLTQSFETIVEEDSKLNFSEDTLSLQGKLFESLEILAPKNLANKLIIMRRLVSSIGHISANETNTNQEEQQLCQNVIQSSKNGYTIAAALILLSNSIHSRKDADSILQRIELRQFLLTAKYFQDPIQYQGFFHILKKLLSISNAMFLTDEDLKNICEALNHAHNQTKFFQNLSPLIEGFLTKLIAVLPSSVVFKLVCNEEENLFLPVILEADSIIACLTLGKLLLAKQGCPDSIQERLWNKVFKFQDSTAGDGVSMHYLFELTKTLGIFFKNWGETRGIGSNVILGTYVSDMTLLVETVVGIKGKGDRASESVLNNGRFVAGMILKLLGKEEALTPEETKLQLVCKQLFE</sequence>
<protein>
    <submittedName>
        <fullName evidence="1">Uncharacterized protein</fullName>
    </submittedName>
</protein>
<dbReference type="InterPro" id="IPR016024">
    <property type="entry name" value="ARM-type_fold"/>
</dbReference>
<dbReference type="GO" id="GO:0007266">
    <property type="term" value="P:Rho protein signal transduction"/>
    <property type="evidence" value="ECO:0007669"/>
    <property type="project" value="EnsemblFungi"/>
</dbReference>
<reference key="2">
    <citation type="submission" date="2011-08" db="EMBL/GenBank/DDBJ databases">
        <title>Genome sequence of Naumovozyma castellii.</title>
        <authorList>
            <person name="Gordon J.L."/>
            <person name="Armisen D."/>
            <person name="Proux-Wera E."/>
            <person name="OhEigeartaigh S.S."/>
            <person name="Byrne K.P."/>
            <person name="Wolfe K.H."/>
        </authorList>
    </citation>
    <scope>NUCLEOTIDE SEQUENCE</scope>
    <source>
        <strain>Type strain:CBS 4309</strain>
    </source>
</reference>
<organism evidence="1 2">
    <name type="scientific">Naumovozyma castellii</name>
    <name type="common">Yeast</name>
    <name type="synonym">Saccharomyces castellii</name>
    <dbReference type="NCBI Taxonomy" id="27288"/>
    <lineage>
        <taxon>Eukaryota</taxon>
        <taxon>Fungi</taxon>
        <taxon>Dikarya</taxon>
        <taxon>Ascomycota</taxon>
        <taxon>Saccharomycotina</taxon>
        <taxon>Saccharomycetes</taxon>
        <taxon>Saccharomycetales</taxon>
        <taxon>Saccharomycetaceae</taxon>
        <taxon>Naumovozyma</taxon>
    </lineage>
</organism>
<dbReference type="RefSeq" id="XP_003674584.1">
    <property type="nucleotide sequence ID" value="XM_003674536.1"/>
</dbReference>
<dbReference type="GeneID" id="96901770"/>
<dbReference type="Proteomes" id="UP000001640">
    <property type="component" value="Chromosome 2"/>
</dbReference>
<dbReference type="HOGENOM" id="CLU_436179_0_0_1"/>
<name>G0VB84_NAUCA</name>
<reference evidence="1 2" key="1">
    <citation type="journal article" date="2011" name="Proc. Natl. Acad. Sci. U.S.A.">
        <title>Evolutionary erosion of yeast sex chromosomes by mating-type switching accidents.</title>
        <authorList>
            <person name="Gordon J.L."/>
            <person name="Armisen D."/>
            <person name="Proux-Wera E."/>
            <person name="Oheigeartaigh S.S."/>
            <person name="Byrne K.P."/>
            <person name="Wolfe K.H."/>
        </authorList>
    </citation>
    <scope>NUCLEOTIDE SEQUENCE [LARGE SCALE GENOMIC DNA]</scope>
    <source>
        <strain evidence="2">ATCC 76901 / BCRC 22586 / CBS 4309 / NBRC 1992 / NRRL Y-12630</strain>
    </source>
</reference>
<proteinExistence type="predicted"/>
<dbReference type="FunCoup" id="G0VB84">
    <property type="interactions" value="81"/>
</dbReference>
<dbReference type="InParanoid" id="G0VB84"/>
<accession>G0VB84</accession>
<dbReference type="InterPro" id="IPR040144">
    <property type="entry name" value="RAP1GDS1"/>
</dbReference>
<dbReference type="PANTHER" id="PTHR10957">
    <property type="entry name" value="RAP1 GTPASE-GDP DISSOCIATION STIMULATOR 1"/>
    <property type="match status" value="1"/>
</dbReference>
<dbReference type="SUPFAM" id="SSF48371">
    <property type="entry name" value="ARM repeat"/>
    <property type="match status" value="1"/>
</dbReference>
<evidence type="ECO:0000313" key="1">
    <source>
        <dbReference type="EMBL" id="CCC68208.1"/>
    </source>
</evidence>
<keyword evidence="2" id="KW-1185">Reference proteome</keyword>
<dbReference type="GO" id="GO:0005085">
    <property type="term" value="F:guanyl-nucleotide exchange factor activity"/>
    <property type="evidence" value="ECO:0007669"/>
    <property type="project" value="InterPro"/>
</dbReference>
<dbReference type="OrthoDB" id="4059796at2759"/>
<dbReference type="GO" id="GO:1903338">
    <property type="term" value="P:regulation of cell wall organization or biogenesis"/>
    <property type="evidence" value="ECO:0007669"/>
    <property type="project" value="EnsemblFungi"/>
</dbReference>
<dbReference type="GO" id="GO:0030010">
    <property type="term" value="P:establishment of cell polarity"/>
    <property type="evidence" value="ECO:0007669"/>
    <property type="project" value="EnsemblFungi"/>
</dbReference>
<dbReference type="eggNOG" id="ENOG502QQB4">
    <property type="taxonomic scope" value="Eukaryota"/>
</dbReference>
<dbReference type="OMA" id="ESCFNNG"/>
<evidence type="ECO:0000313" key="2">
    <source>
        <dbReference type="Proteomes" id="UP000001640"/>
    </source>
</evidence>
<dbReference type="KEGG" id="ncs:NCAS_0B01240"/>
<dbReference type="EMBL" id="HE576753">
    <property type="protein sequence ID" value="CCC68208.1"/>
    <property type="molecule type" value="Genomic_DNA"/>
</dbReference>
<dbReference type="AlphaFoldDB" id="G0VB84"/>